<evidence type="ECO:0000256" key="1">
    <source>
        <dbReference type="ARBA" id="ARBA00010062"/>
    </source>
</evidence>
<name>A0A2Z4YPG7_RHILE</name>
<evidence type="ECO:0000256" key="2">
    <source>
        <dbReference type="ARBA" id="ARBA00022448"/>
    </source>
</evidence>
<dbReference type="AlphaFoldDB" id="A0A2Z4YPG7"/>
<protein>
    <submittedName>
        <fullName evidence="6">Periplasmic binding family protein</fullName>
    </submittedName>
</protein>
<sequence>MNRREFLSASAIVAGSLCAPGILRAETAIKLGVLTPLTGAGAFDGPRMVKAMQAVVEEVNKAGGVIGRSIELVVEDDQTNPEAAVRAAQKLVGVDRVPVIMGTWASAVTSAVAPVCWESKTCLMTVSGADSITQLPHQGYIFRTQPNTALQATKHAEYIASTGAKKVFYVAVQTPFAATMREQIASVLTAKGSSLVGGLIYESNKTSYRSEIDNAIAAKPDFIYLNSYSPDLTVLLKDLYRAGYSGGRITQSYAYTSKVAEGIQADVTDGLITVQPSSDIGSEAYSLVQKRLNNPAADSYEAQATDWISLALLAIQKSGKAVGTDIRDAVRLISQGSGTKVYSAAEGLKLLQQGKDVNYDGASGNCDFNEKGDIMDCRFRYSAAKGGKIELIKIV</sequence>
<evidence type="ECO:0000313" key="6">
    <source>
        <dbReference type="EMBL" id="AXA43330.1"/>
    </source>
</evidence>
<comment type="similarity">
    <text evidence="1">Belongs to the leucine-binding protein family.</text>
</comment>
<organism evidence="6 7">
    <name type="scientific">Rhizobium leguminosarum</name>
    <dbReference type="NCBI Taxonomy" id="384"/>
    <lineage>
        <taxon>Bacteria</taxon>
        <taxon>Pseudomonadati</taxon>
        <taxon>Pseudomonadota</taxon>
        <taxon>Alphaproteobacteria</taxon>
        <taxon>Hyphomicrobiales</taxon>
        <taxon>Rhizobiaceae</taxon>
        <taxon>Rhizobium/Agrobacterium group</taxon>
        <taxon>Rhizobium</taxon>
    </lineage>
</organism>
<dbReference type="EMBL" id="CP030761">
    <property type="protein sequence ID" value="AXA43330.1"/>
    <property type="molecule type" value="Genomic_DNA"/>
</dbReference>
<geneLocation type="plasmid" evidence="6 7">
    <name>unnamed1</name>
</geneLocation>
<keyword evidence="6" id="KW-0614">Plasmid</keyword>
<accession>A0A2Z4YPG7</accession>
<dbReference type="Pfam" id="PF13458">
    <property type="entry name" value="Peripla_BP_6"/>
    <property type="match status" value="1"/>
</dbReference>
<proteinExistence type="inferred from homology"/>
<keyword evidence="4" id="KW-0029">Amino-acid transport</keyword>
<dbReference type="InterPro" id="IPR051010">
    <property type="entry name" value="BCAA_transport"/>
</dbReference>
<evidence type="ECO:0000313" key="7">
    <source>
        <dbReference type="Proteomes" id="UP000251166"/>
    </source>
</evidence>
<reference evidence="6 7" key="1">
    <citation type="submission" date="2018-07" db="EMBL/GenBank/DDBJ databases">
        <title>Rhizobium leguminosarum strain:ATCC 14479 Genome sequencing and assembly.</title>
        <authorList>
            <person name="Chakraborty R."/>
        </authorList>
    </citation>
    <scope>NUCLEOTIDE SEQUENCE [LARGE SCALE GENOMIC DNA]</scope>
    <source>
        <strain evidence="6 7">ATCC 14479</strain>
        <plasmid evidence="7">Plasmid unnamed1</plasmid>
    </source>
</reference>
<dbReference type="SUPFAM" id="SSF53822">
    <property type="entry name" value="Periplasmic binding protein-like I"/>
    <property type="match status" value="1"/>
</dbReference>
<dbReference type="InterPro" id="IPR028082">
    <property type="entry name" value="Peripla_BP_I"/>
</dbReference>
<dbReference type="Proteomes" id="UP000251166">
    <property type="component" value="Plasmid unnamed1"/>
</dbReference>
<evidence type="ECO:0000256" key="4">
    <source>
        <dbReference type="ARBA" id="ARBA00022970"/>
    </source>
</evidence>
<evidence type="ECO:0000256" key="3">
    <source>
        <dbReference type="ARBA" id="ARBA00022729"/>
    </source>
</evidence>
<evidence type="ECO:0000259" key="5">
    <source>
        <dbReference type="Pfam" id="PF13458"/>
    </source>
</evidence>
<keyword evidence="2" id="KW-0813">Transport</keyword>
<dbReference type="RefSeq" id="WP_112907714.1">
    <property type="nucleotide sequence ID" value="NZ_CP030761.1"/>
</dbReference>
<dbReference type="InterPro" id="IPR000709">
    <property type="entry name" value="Leu_Ile_Val-bd"/>
</dbReference>
<dbReference type="PANTHER" id="PTHR30483">
    <property type="entry name" value="LEUCINE-SPECIFIC-BINDING PROTEIN"/>
    <property type="match status" value="1"/>
</dbReference>
<dbReference type="InterPro" id="IPR028081">
    <property type="entry name" value="Leu-bd"/>
</dbReference>
<dbReference type="PANTHER" id="PTHR30483:SF6">
    <property type="entry name" value="PERIPLASMIC BINDING PROTEIN OF ABC TRANSPORTER FOR NATURAL AMINO ACIDS"/>
    <property type="match status" value="1"/>
</dbReference>
<feature type="domain" description="Leucine-binding protein" evidence="5">
    <location>
        <begin position="29"/>
        <end position="352"/>
    </location>
</feature>
<gene>
    <name evidence="6" type="ORF">DLJ82_5769</name>
</gene>
<dbReference type="Gene3D" id="3.40.50.2300">
    <property type="match status" value="2"/>
</dbReference>
<keyword evidence="3" id="KW-0732">Signal</keyword>
<dbReference type="GO" id="GO:0006865">
    <property type="term" value="P:amino acid transport"/>
    <property type="evidence" value="ECO:0007669"/>
    <property type="project" value="UniProtKB-KW"/>
</dbReference>
<dbReference type="PRINTS" id="PR00337">
    <property type="entry name" value="LEUILEVALBP"/>
</dbReference>